<sequence length="33" mass="4095">ISQIIYMLFFEKPEKLTKKQKDIIRKKSGKLRW</sequence>
<comment type="caution">
    <text evidence="1">The sequence shown here is derived from an EMBL/GenBank/DDBJ whole genome shotgun (WGS) entry which is preliminary data.</text>
</comment>
<organism evidence="1">
    <name type="scientific">marine sediment metagenome</name>
    <dbReference type="NCBI Taxonomy" id="412755"/>
    <lineage>
        <taxon>unclassified sequences</taxon>
        <taxon>metagenomes</taxon>
        <taxon>ecological metagenomes</taxon>
    </lineage>
</organism>
<proteinExistence type="predicted"/>
<accession>X1W0I2</accession>
<evidence type="ECO:0000313" key="1">
    <source>
        <dbReference type="EMBL" id="GAJ20250.1"/>
    </source>
</evidence>
<feature type="non-terminal residue" evidence="1">
    <location>
        <position position="1"/>
    </location>
</feature>
<gene>
    <name evidence="1" type="ORF">S12H4_62621</name>
</gene>
<dbReference type="EMBL" id="BARW01042102">
    <property type="protein sequence ID" value="GAJ20250.1"/>
    <property type="molecule type" value="Genomic_DNA"/>
</dbReference>
<dbReference type="AlphaFoldDB" id="X1W0I2"/>
<protein>
    <submittedName>
        <fullName evidence="1">Uncharacterized protein</fullName>
    </submittedName>
</protein>
<name>X1W0I2_9ZZZZ</name>
<reference evidence="1" key="1">
    <citation type="journal article" date="2014" name="Front. Microbiol.">
        <title>High frequency of phylogenetically diverse reductive dehalogenase-homologous genes in deep subseafloor sedimentary metagenomes.</title>
        <authorList>
            <person name="Kawai M."/>
            <person name="Futagami T."/>
            <person name="Toyoda A."/>
            <person name="Takaki Y."/>
            <person name="Nishi S."/>
            <person name="Hori S."/>
            <person name="Arai W."/>
            <person name="Tsubouchi T."/>
            <person name="Morono Y."/>
            <person name="Uchiyama I."/>
            <person name="Ito T."/>
            <person name="Fujiyama A."/>
            <person name="Inagaki F."/>
            <person name="Takami H."/>
        </authorList>
    </citation>
    <scope>NUCLEOTIDE SEQUENCE</scope>
    <source>
        <strain evidence="1">Expedition CK06-06</strain>
    </source>
</reference>